<dbReference type="Proteomes" id="UP000473826">
    <property type="component" value="Unassembled WGS sequence"/>
</dbReference>
<evidence type="ECO:0000256" key="1">
    <source>
        <dbReference type="SAM" id="MobiDB-lite"/>
    </source>
</evidence>
<proteinExistence type="predicted"/>
<feature type="region of interest" description="Disordered" evidence="1">
    <location>
        <begin position="86"/>
        <end position="105"/>
    </location>
</feature>
<reference evidence="2 3" key="1">
    <citation type="journal article" date="2019" name="PLoS Genet.">
        <title>Convergent evolution of linked mating-type loci in basidiomycete fungi.</title>
        <authorList>
            <person name="Sun S."/>
            <person name="Coelho M.A."/>
            <person name="Heitman J."/>
            <person name="Nowrousian M."/>
        </authorList>
    </citation>
    <scope>NUCLEOTIDE SEQUENCE [LARGE SCALE GENOMIC DNA]</scope>
    <source>
        <strain evidence="2 3">CBS 4282</strain>
    </source>
</reference>
<evidence type="ECO:0000313" key="2">
    <source>
        <dbReference type="EMBL" id="TXT04333.1"/>
    </source>
</evidence>
<sequence>MGSATRRGCTSTARRDEPACCRRGGGRAGRDYERGVYAARVAEGVRGGRGKALDVGVRVENARHRAVIYVCADVIAASQYALGRRAPQWAGHGRRPRRRRPPDPRPVVHVHYLRRVFCACQDAIA</sequence>
<dbReference type="EMBL" id="QKWK01000016">
    <property type="protein sequence ID" value="TXT04333.1"/>
    <property type="molecule type" value="Genomic_DNA"/>
</dbReference>
<gene>
    <name evidence="2" type="ORF">VHUM_04220</name>
</gene>
<protein>
    <submittedName>
        <fullName evidence="2">Uncharacterized protein</fullName>
    </submittedName>
</protein>
<evidence type="ECO:0000313" key="3">
    <source>
        <dbReference type="Proteomes" id="UP000473826"/>
    </source>
</evidence>
<organism evidence="2 3">
    <name type="scientific">Vanrija humicola</name>
    <name type="common">Yeast</name>
    <name type="synonym">Cryptococcus humicola</name>
    <dbReference type="NCBI Taxonomy" id="5417"/>
    <lineage>
        <taxon>Eukaryota</taxon>
        <taxon>Fungi</taxon>
        <taxon>Dikarya</taxon>
        <taxon>Basidiomycota</taxon>
        <taxon>Agaricomycotina</taxon>
        <taxon>Tremellomycetes</taxon>
        <taxon>Trichosporonales</taxon>
        <taxon>Trichosporonaceae</taxon>
        <taxon>Vanrija</taxon>
    </lineage>
</organism>
<comment type="caution">
    <text evidence="2">The sequence shown here is derived from an EMBL/GenBank/DDBJ whole genome shotgun (WGS) entry which is preliminary data.</text>
</comment>
<accession>A0A7D8UYW2</accession>
<name>A0A7D8UYW2_VANHU</name>
<dbReference type="AlphaFoldDB" id="A0A7D8UYW2"/>
<keyword evidence="3" id="KW-1185">Reference proteome</keyword>